<feature type="region of interest" description="Disordered" evidence="1">
    <location>
        <begin position="510"/>
        <end position="557"/>
    </location>
</feature>
<proteinExistence type="predicted"/>
<protein>
    <recommendedName>
        <fullName evidence="2">Cargo protein 1 compact domain-containing protein</fullName>
    </recommendedName>
</protein>
<dbReference type="Pfam" id="PF25725">
    <property type="entry name" value="crAss_CARG1"/>
    <property type="match status" value="1"/>
</dbReference>
<keyword evidence="4" id="KW-1185">Reference proteome</keyword>
<dbReference type="EMBL" id="MT774378">
    <property type="protein sequence ID" value="QOR58343.1"/>
    <property type="molecule type" value="Genomic_DNA"/>
</dbReference>
<dbReference type="InterPro" id="IPR058049">
    <property type="entry name" value="crAss_CARG1"/>
</dbReference>
<evidence type="ECO:0000256" key="1">
    <source>
        <dbReference type="SAM" id="MobiDB-lite"/>
    </source>
</evidence>
<reference evidence="3 4" key="1">
    <citation type="submission" date="2020-07" db="EMBL/GenBank/DDBJ databases">
        <title>Taxonomic proposal: Crassvirales, a new order of highly abundant and diverse bacterial viruses.</title>
        <authorList>
            <person name="Shkoporov A.N."/>
            <person name="Stockdale S.R."/>
            <person name="Guerin E."/>
            <person name="Ross R.P."/>
            <person name="Hill C."/>
        </authorList>
    </citation>
    <scope>NUCLEOTIDE SEQUENCE [LARGE SCALE GENOMIC DNA]</scope>
</reference>
<dbReference type="KEGG" id="vg:65128813"/>
<organism evidence="3 4">
    <name type="scientific">uncultured phage cr106_1</name>
    <dbReference type="NCBI Taxonomy" id="2772062"/>
    <lineage>
        <taxon>Viruses</taxon>
        <taxon>Duplodnaviria</taxon>
        <taxon>Heunggongvirae</taxon>
        <taxon>Uroviricota</taxon>
        <taxon>Caudoviricetes</taxon>
        <taxon>Crassvirales</taxon>
        <taxon>Steigviridae</taxon>
        <taxon>Asinivirinae</taxon>
        <taxon>Mahstovirus</taxon>
        <taxon>Mahstovirus faecalis</taxon>
    </lineage>
</organism>
<dbReference type="GeneID" id="65128813"/>
<evidence type="ECO:0000259" key="2">
    <source>
        <dbReference type="Pfam" id="PF25725"/>
    </source>
</evidence>
<name>A0A7M1RVA6_9CAUD</name>
<sequence length="788" mass="86018">MVKNKVITRRNRKFAEGGGLPSWLSGGLANTGANLISGFANPEGNTTGVGNVMQGLGSAASAIPGVGGLIGAGVNLVGGLFNAAFGSKINKEFVNQTENRATQQSNYVSGATTNEQLLSDWGDYRNMANVSKSQVGSDGWFSNKAKKKTRALNRQIEEANQRALSSLGNTAGNIDTIGDQTLLANYAAYGGPIGTIGGQALNYELANRELNNSELKAMGELRLTSLPNSFQAMDELNTFAEGGGIHIKKKNRGKFTEYCGGKVTSECIARGKRSSNPTTRKRATFAQNAKGWKHDFGGWLNTHGGDFNNGVTIIDEGGTHEQNPNEGVQMGVDQQGVPNLVEQGEVIYNDYVFSNRIKLPESIKKKYKLKGDTFADAAKYAQLESQERPNDPISKRGLEANMSRLAEAQEGIKNRRGQGDSNKFEYGGPYKTYKNFTPIQDDWYTGDYMNFVNSLQEGEPSSLNWLKRINSQEFGPIGGNTFTDISDIKRLATDRKKGPVHNAMQAASRTYKRENTPLSSPVAPSFNIPTPTVPKSIPTQSLTSSGDEDGDKRGRRPSWLRYAPVVGAGIGAITDMFSKPDYRNADLMLNSAKNLGNVDFTPIGNYLSYQPFDRNYYINRLDASSNATRRGLQNTSGGNRANMQAGLLAADYNYGQNLGDLARKAEEYNLAQRQQVEGFNRGTNQYNSEGAMRAAIANNQNDELRMRAAMSAAQMRQGIKDQYDARKSTNMTNFLQGLGDIGWEQEQATWLDRLADAGVLQMDTRGNYSGKKKSKGGKLKKKKGFTYG</sequence>
<accession>A0A7M1RVA6</accession>
<feature type="domain" description="Cargo protein 1 compact" evidence="2">
    <location>
        <begin position="294"/>
        <end position="424"/>
    </location>
</feature>
<evidence type="ECO:0000313" key="4">
    <source>
        <dbReference type="Proteomes" id="UP000593828"/>
    </source>
</evidence>
<dbReference type="RefSeq" id="YP_010110501.1">
    <property type="nucleotide sequence ID" value="NC_055871.1"/>
</dbReference>
<feature type="compositionally biased region" description="Basic residues" evidence="1">
    <location>
        <begin position="770"/>
        <end position="788"/>
    </location>
</feature>
<feature type="region of interest" description="Disordered" evidence="1">
    <location>
        <begin position="764"/>
        <end position="788"/>
    </location>
</feature>
<dbReference type="Proteomes" id="UP000593828">
    <property type="component" value="Segment"/>
</dbReference>
<evidence type="ECO:0000313" key="3">
    <source>
        <dbReference type="EMBL" id="QOR58343.1"/>
    </source>
</evidence>